<evidence type="ECO:0000313" key="3">
    <source>
        <dbReference type="EMBL" id="KIX00437.1"/>
    </source>
</evidence>
<dbReference type="OrthoDB" id="405906at2759"/>
<keyword evidence="4" id="KW-1185">Reference proteome</keyword>
<evidence type="ECO:0000313" key="4">
    <source>
        <dbReference type="Proteomes" id="UP000053617"/>
    </source>
</evidence>
<dbReference type="PANTHER" id="PTHR37013">
    <property type="entry name" value="INTEGRAL MEMBRANE PROTEIN (AFU_ORTHOLOGUE AFUA_1G05950)-RELATED"/>
    <property type="match status" value="1"/>
</dbReference>
<gene>
    <name evidence="3" type="ORF">Z518_10576</name>
</gene>
<dbReference type="Pfam" id="PF24802">
    <property type="entry name" value="DUF7703"/>
    <property type="match status" value="1"/>
</dbReference>
<keyword evidence="1" id="KW-1133">Transmembrane helix</keyword>
<sequence>MWQLFLINIVIIVLDIALLAIEYRNLHMPEIVFKAFCYSFKLKLEFAVLGKQQESSSSLERRRTQFMVKAVFPR</sequence>
<dbReference type="AlphaFoldDB" id="A0A0D2FEF9"/>
<evidence type="ECO:0000259" key="2">
    <source>
        <dbReference type="Pfam" id="PF24802"/>
    </source>
</evidence>
<keyword evidence="1" id="KW-0472">Membrane</keyword>
<dbReference type="VEuPathDB" id="FungiDB:Z518_10576"/>
<reference evidence="3 4" key="1">
    <citation type="submission" date="2015-01" db="EMBL/GenBank/DDBJ databases">
        <title>The Genome Sequence of Rhinocladiella mackenzie CBS 650.93.</title>
        <authorList>
            <consortium name="The Broad Institute Genomics Platform"/>
            <person name="Cuomo C."/>
            <person name="de Hoog S."/>
            <person name="Gorbushina A."/>
            <person name="Stielow B."/>
            <person name="Teixiera M."/>
            <person name="Abouelleil A."/>
            <person name="Chapman S.B."/>
            <person name="Priest M."/>
            <person name="Young S.K."/>
            <person name="Wortman J."/>
            <person name="Nusbaum C."/>
            <person name="Birren B."/>
        </authorList>
    </citation>
    <scope>NUCLEOTIDE SEQUENCE [LARGE SCALE GENOMIC DNA]</scope>
    <source>
        <strain evidence="3 4">CBS 650.93</strain>
    </source>
</reference>
<keyword evidence="1" id="KW-0812">Transmembrane</keyword>
<organism evidence="3 4">
    <name type="scientific">Rhinocladiella mackenziei CBS 650.93</name>
    <dbReference type="NCBI Taxonomy" id="1442369"/>
    <lineage>
        <taxon>Eukaryota</taxon>
        <taxon>Fungi</taxon>
        <taxon>Dikarya</taxon>
        <taxon>Ascomycota</taxon>
        <taxon>Pezizomycotina</taxon>
        <taxon>Eurotiomycetes</taxon>
        <taxon>Chaetothyriomycetidae</taxon>
        <taxon>Chaetothyriales</taxon>
        <taxon>Herpotrichiellaceae</taxon>
        <taxon>Rhinocladiella</taxon>
    </lineage>
</organism>
<dbReference type="RefSeq" id="XP_013267573.1">
    <property type="nucleotide sequence ID" value="XM_013412119.1"/>
</dbReference>
<name>A0A0D2FEF9_9EURO</name>
<dbReference type="InterPro" id="IPR056120">
    <property type="entry name" value="DUF7703"/>
</dbReference>
<accession>A0A0D2FEF9</accession>
<feature type="domain" description="DUF7703" evidence="2">
    <location>
        <begin position="9"/>
        <end position="51"/>
    </location>
</feature>
<dbReference type="Proteomes" id="UP000053617">
    <property type="component" value="Unassembled WGS sequence"/>
</dbReference>
<dbReference type="EMBL" id="KN847483">
    <property type="protein sequence ID" value="KIX00437.1"/>
    <property type="molecule type" value="Genomic_DNA"/>
</dbReference>
<evidence type="ECO:0000256" key="1">
    <source>
        <dbReference type="SAM" id="Phobius"/>
    </source>
</evidence>
<protein>
    <recommendedName>
        <fullName evidence="2">DUF7703 domain-containing protein</fullName>
    </recommendedName>
</protein>
<proteinExistence type="predicted"/>
<dbReference type="GeneID" id="25298647"/>
<feature type="transmembrane region" description="Helical" evidence="1">
    <location>
        <begin position="6"/>
        <end position="23"/>
    </location>
</feature>
<dbReference type="HOGENOM" id="CLU_2689153_0_0_1"/>